<dbReference type="eggNOG" id="COG0864">
    <property type="taxonomic scope" value="Bacteria"/>
</dbReference>
<keyword evidence="2" id="KW-1185">Reference proteome</keyword>
<gene>
    <name evidence="1" type="ORF">MC7420_4531</name>
</gene>
<organism evidence="1 2">
    <name type="scientific">Coleofasciculus chthonoplastes PCC 7420</name>
    <dbReference type="NCBI Taxonomy" id="118168"/>
    <lineage>
        <taxon>Bacteria</taxon>
        <taxon>Bacillati</taxon>
        <taxon>Cyanobacteriota</taxon>
        <taxon>Cyanophyceae</taxon>
        <taxon>Coleofasciculales</taxon>
        <taxon>Coleofasciculaceae</taxon>
        <taxon>Coleofasciculus</taxon>
    </lineage>
</organism>
<protein>
    <submittedName>
        <fullName evidence="1">Uncharacterized protein</fullName>
    </submittedName>
</protein>
<dbReference type="HOGENOM" id="CLU_3268521_0_0_3"/>
<dbReference type="AlphaFoldDB" id="B4VNT4"/>
<evidence type="ECO:0000313" key="1">
    <source>
        <dbReference type="EMBL" id="EDX76275.1"/>
    </source>
</evidence>
<dbReference type="Proteomes" id="UP000003835">
    <property type="component" value="Unassembled WGS sequence"/>
</dbReference>
<sequence>MQAHKQDQITQQLDAVYADESSSLDPLFVQLQAHTLSEENW</sequence>
<dbReference type="EMBL" id="DS989846">
    <property type="protein sequence ID" value="EDX76275.1"/>
    <property type="molecule type" value="Genomic_DNA"/>
</dbReference>
<reference evidence="1 2" key="1">
    <citation type="submission" date="2008-07" db="EMBL/GenBank/DDBJ databases">
        <authorList>
            <person name="Tandeau de Marsac N."/>
            <person name="Ferriera S."/>
            <person name="Johnson J."/>
            <person name="Kravitz S."/>
            <person name="Beeson K."/>
            <person name="Sutton G."/>
            <person name="Rogers Y.-H."/>
            <person name="Friedman R."/>
            <person name="Frazier M."/>
            <person name="Venter J.C."/>
        </authorList>
    </citation>
    <scope>NUCLEOTIDE SEQUENCE [LARGE SCALE GENOMIC DNA]</scope>
    <source>
        <strain evidence="1 2">PCC 7420</strain>
    </source>
</reference>
<dbReference type="STRING" id="118168.MC7420_4531"/>
<proteinExistence type="predicted"/>
<name>B4VNT4_9CYAN</name>
<evidence type="ECO:0000313" key="2">
    <source>
        <dbReference type="Proteomes" id="UP000003835"/>
    </source>
</evidence>
<accession>B4VNT4</accession>